<feature type="compositionally biased region" description="Basic and acidic residues" evidence="1">
    <location>
        <begin position="59"/>
        <end position="73"/>
    </location>
</feature>
<name>A0AAE0KPE5_9CHLO</name>
<feature type="non-terminal residue" evidence="2">
    <location>
        <position position="127"/>
    </location>
</feature>
<dbReference type="EMBL" id="LGRX02022225">
    <property type="protein sequence ID" value="KAK3255828.1"/>
    <property type="molecule type" value="Genomic_DNA"/>
</dbReference>
<gene>
    <name evidence="2" type="ORF">CYMTET_35012</name>
</gene>
<organism evidence="2 3">
    <name type="scientific">Cymbomonas tetramitiformis</name>
    <dbReference type="NCBI Taxonomy" id="36881"/>
    <lineage>
        <taxon>Eukaryota</taxon>
        <taxon>Viridiplantae</taxon>
        <taxon>Chlorophyta</taxon>
        <taxon>Pyramimonadophyceae</taxon>
        <taxon>Pyramimonadales</taxon>
        <taxon>Pyramimonadaceae</taxon>
        <taxon>Cymbomonas</taxon>
    </lineage>
</organism>
<reference evidence="2 3" key="1">
    <citation type="journal article" date="2015" name="Genome Biol. Evol.">
        <title>Comparative Genomics of a Bacterivorous Green Alga Reveals Evolutionary Causalities and Consequences of Phago-Mixotrophic Mode of Nutrition.</title>
        <authorList>
            <person name="Burns J.A."/>
            <person name="Paasch A."/>
            <person name="Narechania A."/>
            <person name="Kim E."/>
        </authorList>
    </citation>
    <scope>NUCLEOTIDE SEQUENCE [LARGE SCALE GENOMIC DNA]</scope>
    <source>
        <strain evidence="2 3">PLY_AMNH</strain>
    </source>
</reference>
<feature type="region of interest" description="Disordered" evidence="1">
    <location>
        <begin position="57"/>
        <end position="77"/>
    </location>
</feature>
<keyword evidence="3" id="KW-1185">Reference proteome</keyword>
<evidence type="ECO:0000256" key="1">
    <source>
        <dbReference type="SAM" id="MobiDB-lite"/>
    </source>
</evidence>
<sequence length="127" mass="13937">MPAAGYIQVYDDWYQMVQGNLYSVANATNAEELAVSPPFNTSKCHSSSARRLLSGWEGVHPEGRGAHESHIREQQQSTFDQGAVSVGFDPLFHMDRTMEGSLLRGAGVAAPQWKHEPTQQLPADLAL</sequence>
<evidence type="ECO:0000313" key="3">
    <source>
        <dbReference type="Proteomes" id="UP001190700"/>
    </source>
</evidence>
<evidence type="ECO:0000313" key="2">
    <source>
        <dbReference type="EMBL" id="KAK3255828.1"/>
    </source>
</evidence>
<accession>A0AAE0KPE5</accession>
<protein>
    <submittedName>
        <fullName evidence="2">Uncharacterized protein</fullName>
    </submittedName>
</protein>
<feature type="region of interest" description="Disordered" evidence="1">
    <location>
        <begin position="108"/>
        <end position="127"/>
    </location>
</feature>
<dbReference type="Proteomes" id="UP001190700">
    <property type="component" value="Unassembled WGS sequence"/>
</dbReference>
<comment type="caution">
    <text evidence="2">The sequence shown here is derived from an EMBL/GenBank/DDBJ whole genome shotgun (WGS) entry which is preliminary data.</text>
</comment>
<dbReference type="AlphaFoldDB" id="A0AAE0KPE5"/>
<proteinExistence type="predicted"/>